<keyword evidence="6" id="KW-1185">Reference proteome</keyword>
<feature type="short sequence motif" description="Histidine triad motif" evidence="2 3">
    <location>
        <begin position="91"/>
        <end position="95"/>
    </location>
</feature>
<feature type="active site" description="Tele-AMP-histidine intermediate" evidence="1">
    <location>
        <position position="93"/>
    </location>
</feature>
<dbReference type="InterPro" id="IPR036265">
    <property type="entry name" value="HIT-like_sf"/>
</dbReference>
<dbReference type="Pfam" id="PF01230">
    <property type="entry name" value="HIT"/>
    <property type="match status" value="1"/>
</dbReference>
<dbReference type="EMBL" id="BMKM01000004">
    <property type="protein sequence ID" value="GGE22749.1"/>
    <property type="molecule type" value="Genomic_DNA"/>
</dbReference>
<dbReference type="AlphaFoldDB" id="A0A8H9G0A8"/>
<dbReference type="InterPro" id="IPR011146">
    <property type="entry name" value="HIT-like"/>
</dbReference>
<dbReference type="InterPro" id="IPR001310">
    <property type="entry name" value="Histidine_triad_HIT"/>
</dbReference>
<evidence type="ECO:0000256" key="1">
    <source>
        <dbReference type="PIRSR" id="PIRSR601310-1"/>
    </source>
</evidence>
<dbReference type="GO" id="GO:0003824">
    <property type="term" value="F:catalytic activity"/>
    <property type="evidence" value="ECO:0007669"/>
    <property type="project" value="InterPro"/>
</dbReference>
<dbReference type="SUPFAM" id="SSF54197">
    <property type="entry name" value="HIT-like"/>
    <property type="match status" value="1"/>
</dbReference>
<evidence type="ECO:0000256" key="3">
    <source>
        <dbReference type="PROSITE-ProRule" id="PRU00464"/>
    </source>
</evidence>
<reference evidence="5" key="1">
    <citation type="journal article" date="2014" name="Int. J. Syst. Evol. Microbiol.">
        <title>Complete genome sequence of Corynebacterium casei LMG S-19264T (=DSM 44701T), isolated from a smear-ripened cheese.</title>
        <authorList>
            <consortium name="US DOE Joint Genome Institute (JGI-PGF)"/>
            <person name="Walter F."/>
            <person name="Albersmeier A."/>
            <person name="Kalinowski J."/>
            <person name="Ruckert C."/>
        </authorList>
    </citation>
    <scope>NUCLEOTIDE SEQUENCE</scope>
    <source>
        <strain evidence="5">CGMCC 1.15966</strain>
    </source>
</reference>
<dbReference type="PANTHER" id="PTHR46648:SF1">
    <property type="entry name" value="ADENOSINE 5'-MONOPHOSPHORAMIDASE HNT1"/>
    <property type="match status" value="1"/>
</dbReference>
<evidence type="ECO:0000256" key="2">
    <source>
        <dbReference type="PIRSR" id="PIRSR601310-3"/>
    </source>
</evidence>
<accession>A0A8H9G0A8</accession>
<dbReference type="PROSITE" id="PS51084">
    <property type="entry name" value="HIT_2"/>
    <property type="match status" value="1"/>
</dbReference>
<comment type="caution">
    <text evidence="5">The sequence shown here is derived from an EMBL/GenBank/DDBJ whole genome shotgun (WGS) entry which is preliminary data.</text>
</comment>
<organism evidence="5 6">
    <name type="scientific">Sphingobacterium cellulitidis</name>
    <dbReference type="NCBI Taxonomy" id="1768011"/>
    <lineage>
        <taxon>Bacteria</taxon>
        <taxon>Pseudomonadati</taxon>
        <taxon>Bacteroidota</taxon>
        <taxon>Sphingobacteriia</taxon>
        <taxon>Sphingobacteriales</taxon>
        <taxon>Sphingobacteriaceae</taxon>
        <taxon>Sphingobacterium</taxon>
    </lineage>
</organism>
<feature type="domain" description="HIT" evidence="4">
    <location>
        <begin position="4"/>
        <end position="107"/>
    </location>
</feature>
<evidence type="ECO:0000313" key="6">
    <source>
        <dbReference type="Proteomes" id="UP000614460"/>
    </source>
</evidence>
<evidence type="ECO:0000259" key="4">
    <source>
        <dbReference type="PROSITE" id="PS51084"/>
    </source>
</evidence>
<protein>
    <submittedName>
        <fullName evidence="5">HIT family protein</fullName>
    </submittedName>
</protein>
<dbReference type="PRINTS" id="PR00332">
    <property type="entry name" value="HISTRIAD"/>
</dbReference>
<evidence type="ECO:0000313" key="5">
    <source>
        <dbReference type="EMBL" id="GGE22749.1"/>
    </source>
</evidence>
<dbReference type="Gene3D" id="3.30.428.10">
    <property type="entry name" value="HIT-like"/>
    <property type="match status" value="1"/>
</dbReference>
<gene>
    <name evidence="5" type="ORF">GCM10011516_20550</name>
</gene>
<name>A0A8H9G0A8_9SPHI</name>
<dbReference type="GO" id="GO:0009117">
    <property type="term" value="P:nucleotide metabolic process"/>
    <property type="evidence" value="ECO:0007669"/>
    <property type="project" value="TreeGrafter"/>
</dbReference>
<dbReference type="RefSeq" id="WP_094255127.1">
    <property type="nucleotide sequence ID" value="NZ_BMKM01000004.1"/>
</dbReference>
<dbReference type="Proteomes" id="UP000614460">
    <property type="component" value="Unassembled WGS sequence"/>
</dbReference>
<sequence>MSTIFAKIVAGEIPAYKVAESNDYLAFLDVNPLTEGHVLVIPKKETDYIFDINDEEYMGMWVFAKIVAQGIKQAYPCKKVGVAVVGLEVAHAHIHLMPLNHVHDMNFEKPKLKLSEETMNTIADNIREAISTITNPA</sequence>
<dbReference type="PANTHER" id="PTHR46648">
    <property type="entry name" value="HIT FAMILY PROTEIN 1"/>
    <property type="match status" value="1"/>
</dbReference>
<reference evidence="5" key="2">
    <citation type="submission" date="2020-09" db="EMBL/GenBank/DDBJ databases">
        <authorList>
            <person name="Sun Q."/>
            <person name="Zhou Y."/>
        </authorList>
    </citation>
    <scope>NUCLEOTIDE SEQUENCE</scope>
    <source>
        <strain evidence="5">CGMCC 1.15966</strain>
    </source>
</reference>
<proteinExistence type="predicted"/>